<dbReference type="RefSeq" id="WP_154807547.1">
    <property type="nucleotide sequence ID" value="NZ_CP030219.1"/>
</dbReference>
<accession>A0A7U5YQ24</accession>
<evidence type="ECO:0000313" key="3">
    <source>
        <dbReference type="Proteomes" id="UP000251994"/>
    </source>
</evidence>
<evidence type="ECO:0000256" key="1">
    <source>
        <dbReference type="SAM" id="SignalP"/>
    </source>
</evidence>
<gene>
    <name evidence="2" type="ORF">CHC34_10165</name>
</gene>
<dbReference type="AlphaFoldDB" id="A0A7U5YQ24"/>
<protein>
    <recommendedName>
        <fullName evidence="4">Fimbrial protein</fullName>
    </recommendedName>
</protein>
<name>A0A7U5YQ24_SALER</name>
<reference evidence="2 3" key="1">
    <citation type="submission" date="2018-06" db="EMBL/GenBank/DDBJ databases">
        <title>Completed Genome Sequences of 32 Strains from Various Serotypes of Salmonella enterica.</title>
        <authorList>
            <person name="Nash J.H.E."/>
            <person name="Robertson J."/>
            <person name="Bessonov K."/>
        </authorList>
    </citation>
    <scope>NUCLEOTIDE SEQUENCE [LARGE SCALE GENOMIC DNA]</scope>
    <source>
        <strain evidence="2 3">SA20021456</strain>
    </source>
</reference>
<evidence type="ECO:0008006" key="4">
    <source>
        <dbReference type="Google" id="ProtNLM"/>
    </source>
</evidence>
<proteinExistence type="predicted"/>
<feature type="signal peptide" evidence="1">
    <location>
        <begin position="1"/>
        <end position="21"/>
    </location>
</feature>
<feature type="chain" id="PRO_5030561006" description="Fimbrial protein" evidence="1">
    <location>
        <begin position="22"/>
        <end position="155"/>
    </location>
</feature>
<keyword evidence="1" id="KW-0732">Signal</keyword>
<evidence type="ECO:0000313" key="2">
    <source>
        <dbReference type="EMBL" id="AXD71298.1"/>
    </source>
</evidence>
<sequence>MKKLTLAVAASTLAMVATAYATPTFNTNGVGGTEGAYTSSTSFVYSAEDNTAAPIFTTNVIKGHELTPHGVLADTTFNVPTGVVGAKLVSTYNGVNAGALEASFANDASSVTPVKTGATTLADGELLHILLQNTAGNKLAAGATTVTYNVTTYTN</sequence>
<dbReference type="Proteomes" id="UP000251994">
    <property type="component" value="Chromosome"/>
</dbReference>
<dbReference type="EMBL" id="CP030219">
    <property type="protein sequence ID" value="AXD71298.1"/>
    <property type="molecule type" value="Genomic_DNA"/>
</dbReference>
<organism evidence="2 3">
    <name type="scientific">Salmonella enterica</name>
    <name type="common">Salmonella choleraesuis</name>
    <dbReference type="NCBI Taxonomy" id="28901"/>
    <lineage>
        <taxon>Bacteria</taxon>
        <taxon>Pseudomonadati</taxon>
        <taxon>Pseudomonadota</taxon>
        <taxon>Gammaproteobacteria</taxon>
        <taxon>Enterobacterales</taxon>
        <taxon>Enterobacteriaceae</taxon>
        <taxon>Salmonella</taxon>
    </lineage>
</organism>